<dbReference type="Pfam" id="PF01541">
    <property type="entry name" value="GIY-YIG"/>
    <property type="match status" value="1"/>
</dbReference>
<reference evidence="3 4" key="1">
    <citation type="submission" date="2018-08" db="EMBL/GenBank/DDBJ databases">
        <title>Genomic Encyclopedia of Archaeal and Bacterial Type Strains, Phase II (KMG-II): from individual species to whole genera.</title>
        <authorList>
            <person name="Goeker M."/>
        </authorList>
    </citation>
    <scope>NUCLEOTIDE SEQUENCE [LARGE SCALE GENOMIC DNA]</scope>
    <source>
        <strain evidence="3 4">DSM 5002</strain>
    </source>
</reference>
<dbReference type="PROSITE" id="PS50164">
    <property type="entry name" value="GIY_YIG"/>
    <property type="match status" value="1"/>
</dbReference>
<dbReference type="Proteomes" id="UP000266273">
    <property type="component" value="Unassembled WGS sequence"/>
</dbReference>
<dbReference type="SUPFAM" id="SSF82771">
    <property type="entry name" value="GIY-YIG endonuclease"/>
    <property type="match status" value="1"/>
</dbReference>
<accession>A0A397PJW6</accession>
<dbReference type="PANTHER" id="PTHR34477">
    <property type="entry name" value="UPF0213 PROTEIN YHBQ"/>
    <property type="match status" value="1"/>
</dbReference>
<gene>
    <name evidence="3" type="ORF">BXY53_2527</name>
</gene>
<dbReference type="CDD" id="cd10448">
    <property type="entry name" value="GIY-YIG_unchar_3"/>
    <property type="match status" value="1"/>
</dbReference>
<dbReference type="Gene3D" id="3.40.1440.10">
    <property type="entry name" value="GIY-YIG endonuclease"/>
    <property type="match status" value="1"/>
</dbReference>
<comment type="caution">
    <text evidence="3">The sequence shown here is derived from an EMBL/GenBank/DDBJ whole genome shotgun (WGS) entry which is preliminary data.</text>
</comment>
<dbReference type="PANTHER" id="PTHR34477:SF5">
    <property type="entry name" value="BSL5627 PROTEIN"/>
    <property type="match status" value="1"/>
</dbReference>
<keyword evidence="3" id="KW-0540">Nuclease</keyword>
<dbReference type="InterPro" id="IPR050190">
    <property type="entry name" value="UPF0213_domain"/>
</dbReference>
<comment type="similarity">
    <text evidence="1">Belongs to the UPF0213 family.</text>
</comment>
<dbReference type="OrthoDB" id="287318at2"/>
<keyword evidence="3" id="KW-0255">Endonuclease</keyword>
<dbReference type="InterPro" id="IPR035901">
    <property type="entry name" value="GIY-YIG_endonuc_sf"/>
</dbReference>
<protein>
    <submittedName>
        <fullName evidence="3">Putative GIY-YIG superfamily endonuclease</fullName>
    </submittedName>
</protein>
<evidence type="ECO:0000259" key="2">
    <source>
        <dbReference type="PROSITE" id="PS50164"/>
    </source>
</evidence>
<dbReference type="RefSeq" id="WP_119062368.1">
    <property type="nucleotide sequence ID" value="NZ_QXDF01000003.1"/>
</dbReference>
<keyword evidence="3" id="KW-0378">Hydrolase</keyword>
<name>A0A397PJW6_9HYPH</name>
<evidence type="ECO:0000256" key="1">
    <source>
        <dbReference type="ARBA" id="ARBA00007435"/>
    </source>
</evidence>
<sequence length="102" mass="11451">MKPIHNDRQAAVYILANRRDGTLYTGVTSNLVKRIHEHKTGVSEGFAARYGCDRLVHFELFDHIADAIAREKQIKAGSRAKKIALIEAHNPGWADLYPEIIA</sequence>
<organism evidence="3 4">
    <name type="scientific">Dichotomicrobium thermohalophilum</name>
    <dbReference type="NCBI Taxonomy" id="933063"/>
    <lineage>
        <taxon>Bacteria</taxon>
        <taxon>Pseudomonadati</taxon>
        <taxon>Pseudomonadota</taxon>
        <taxon>Alphaproteobacteria</taxon>
        <taxon>Hyphomicrobiales</taxon>
        <taxon>Hyphomicrobiaceae</taxon>
        <taxon>Dichotomicrobium</taxon>
    </lineage>
</organism>
<dbReference type="EMBL" id="QXDF01000003">
    <property type="protein sequence ID" value="RIA47447.1"/>
    <property type="molecule type" value="Genomic_DNA"/>
</dbReference>
<evidence type="ECO:0000313" key="3">
    <source>
        <dbReference type="EMBL" id="RIA47447.1"/>
    </source>
</evidence>
<dbReference type="AlphaFoldDB" id="A0A397PJW6"/>
<proteinExistence type="inferred from homology"/>
<feature type="domain" description="GIY-YIG" evidence="2">
    <location>
        <begin position="8"/>
        <end position="84"/>
    </location>
</feature>
<evidence type="ECO:0000313" key="4">
    <source>
        <dbReference type="Proteomes" id="UP000266273"/>
    </source>
</evidence>
<dbReference type="GO" id="GO:0004519">
    <property type="term" value="F:endonuclease activity"/>
    <property type="evidence" value="ECO:0007669"/>
    <property type="project" value="UniProtKB-KW"/>
</dbReference>
<dbReference type="InterPro" id="IPR000305">
    <property type="entry name" value="GIY-YIG_endonuc"/>
</dbReference>
<keyword evidence="4" id="KW-1185">Reference proteome</keyword>